<dbReference type="Proteomes" id="UP000183615">
    <property type="component" value="Unassembled WGS sequence"/>
</dbReference>
<feature type="transmembrane region" description="Helical" evidence="1">
    <location>
        <begin position="12"/>
        <end position="30"/>
    </location>
</feature>
<evidence type="ECO:0000313" key="3">
    <source>
        <dbReference type="Proteomes" id="UP000183615"/>
    </source>
</evidence>
<protein>
    <submittedName>
        <fullName evidence="2">Uncharacterized protein</fullName>
    </submittedName>
</protein>
<comment type="caution">
    <text evidence="2">The sequence shown here is derived from an EMBL/GenBank/DDBJ whole genome shotgun (WGS) entry which is preliminary data.</text>
</comment>
<organism evidence="2 3">
    <name type="scientific">Marine Group III euryarchaeote CG-Epi2</name>
    <dbReference type="NCBI Taxonomy" id="1888996"/>
    <lineage>
        <taxon>Archaea</taxon>
        <taxon>Methanobacteriati</taxon>
        <taxon>Thermoplasmatota</taxon>
        <taxon>Thermoplasmata</taxon>
        <taxon>Candidatus Thermoprofundales</taxon>
    </lineage>
</organism>
<evidence type="ECO:0000313" key="2">
    <source>
        <dbReference type="EMBL" id="OIR21839.1"/>
    </source>
</evidence>
<gene>
    <name evidence="2" type="ORF">BET99_01705</name>
</gene>
<feature type="transmembrane region" description="Helical" evidence="1">
    <location>
        <begin position="113"/>
        <end position="133"/>
    </location>
</feature>
<feature type="transmembrane region" description="Helical" evidence="1">
    <location>
        <begin position="81"/>
        <end position="101"/>
    </location>
</feature>
<dbReference type="AlphaFoldDB" id="A0A1J5TLL1"/>
<feature type="transmembrane region" description="Helical" evidence="1">
    <location>
        <begin position="55"/>
        <end position="74"/>
    </location>
</feature>
<sequence length="136" mass="14892">MDAIKQYMKPKWVLTGVGILFTIFTLLTYAEIMNAAETGWGADNYDERDVFYEKAWAATFFLVALITIVSGQFIEGRAQAILAITIGGGNIFIFLLTVLAAGDLGYGYTDSAANWGLPMICATCMLVSGFLHLEEE</sequence>
<dbReference type="EMBL" id="MIYZ01000034">
    <property type="protein sequence ID" value="OIR21839.1"/>
    <property type="molecule type" value="Genomic_DNA"/>
</dbReference>
<evidence type="ECO:0000256" key="1">
    <source>
        <dbReference type="SAM" id="Phobius"/>
    </source>
</evidence>
<name>A0A1J5TLL1_9ARCH</name>
<keyword evidence="1" id="KW-0812">Transmembrane</keyword>
<keyword evidence="1" id="KW-1133">Transmembrane helix</keyword>
<reference evidence="2 3" key="1">
    <citation type="submission" date="2016-08" db="EMBL/GenBank/DDBJ databases">
        <title>New Insights into Marine Group III Euryarchaeota, from dark to light.</title>
        <authorList>
            <person name="Haro-Moreno J.M."/>
            <person name="Rodriguez-Valera F."/>
            <person name="Lopez-Garcia P."/>
            <person name="Moreira D."/>
            <person name="Martin-Cuadrado A.B."/>
        </authorList>
    </citation>
    <scope>NUCLEOTIDE SEQUENCE [LARGE SCALE GENOMIC DNA]</scope>
    <source>
        <strain evidence="2">CG-Epi2</strain>
    </source>
</reference>
<accession>A0A1J5TLL1</accession>
<proteinExistence type="predicted"/>
<keyword evidence="1" id="KW-0472">Membrane</keyword>